<protein>
    <recommendedName>
        <fullName evidence="3">F-box domain-containing protein</fullName>
    </recommendedName>
</protein>
<accession>A0A9P5RWM7</accession>
<dbReference type="EMBL" id="JAAAUQ010000515">
    <property type="protein sequence ID" value="KAF9149556.1"/>
    <property type="molecule type" value="Genomic_DNA"/>
</dbReference>
<evidence type="ECO:0000313" key="1">
    <source>
        <dbReference type="EMBL" id="KAF9149556.1"/>
    </source>
</evidence>
<sequence length="309" mass="35757">MDLLSLLPVECLGRILHILDKEDCLSELARLLTMDKYIASVTLPILYNDPYQSAFHQDQQGKNSYGTKPGSYGKLTRTLLSRLSVGIIPKFLVLALIPDATDYSSTTTAQSNPFAPGYVSCFEDKYRTLRDYFKITIVLEIYWCLANPILEQLQSFTILHIRNIERYHKVVGRFKNLERLGFAISETFEDPFDGDDDIFGEIDSIIDDEFDSETESELDRKASKQRRDEVIRDQMRFVKEHVPTYLGWFNWLHFLAYPLSTDLMHVQRIISYGLSESWNDIFCSNQSVLQRCRALKHLEISNTHAGIFK</sequence>
<organism evidence="1 2">
    <name type="scientific">Linnemannia schmuckeri</name>
    <dbReference type="NCBI Taxonomy" id="64567"/>
    <lineage>
        <taxon>Eukaryota</taxon>
        <taxon>Fungi</taxon>
        <taxon>Fungi incertae sedis</taxon>
        <taxon>Mucoromycota</taxon>
        <taxon>Mortierellomycotina</taxon>
        <taxon>Mortierellomycetes</taxon>
        <taxon>Mortierellales</taxon>
        <taxon>Mortierellaceae</taxon>
        <taxon>Linnemannia</taxon>
    </lineage>
</organism>
<keyword evidence="2" id="KW-1185">Reference proteome</keyword>
<name>A0A9P5RWM7_9FUNG</name>
<dbReference type="Proteomes" id="UP000748756">
    <property type="component" value="Unassembled WGS sequence"/>
</dbReference>
<proteinExistence type="predicted"/>
<gene>
    <name evidence="1" type="ORF">BG015_008659</name>
</gene>
<dbReference type="OrthoDB" id="2360563at2759"/>
<evidence type="ECO:0000313" key="2">
    <source>
        <dbReference type="Proteomes" id="UP000748756"/>
    </source>
</evidence>
<comment type="caution">
    <text evidence="1">The sequence shown here is derived from an EMBL/GenBank/DDBJ whole genome shotgun (WGS) entry which is preliminary data.</text>
</comment>
<evidence type="ECO:0008006" key="3">
    <source>
        <dbReference type="Google" id="ProtNLM"/>
    </source>
</evidence>
<dbReference type="AlphaFoldDB" id="A0A9P5RWM7"/>
<reference evidence="1" key="1">
    <citation type="journal article" date="2020" name="Fungal Divers.">
        <title>Resolving the Mortierellaceae phylogeny through synthesis of multi-gene phylogenetics and phylogenomics.</title>
        <authorList>
            <person name="Vandepol N."/>
            <person name="Liber J."/>
            <person name="Desiro A."/>
            <person name="Na H."/>
            <person name="Kennedy M."/>
            <person name="Barry K."/>
            <person name="Grigoriev I.V."/>
            <person name="Miller A.N."/>
            <person name="O'Donnell K."/>
            <person name="Stajich J.E."/>
            <person name="Bonito G."/>
        </authorList>
    </citation>
    <scope>NUCLEOTIDE SEQUENCE</scope>
    <source>
        <strain evidence="1">NRRL 6426</strain>
    </source>
</reference>